<keyword evidence="14" id="KW-1185">Reference proteome</keyword>
<evidence type="ECO:0000313" key="14">
    <source>
        <dbReference type="Proteomes" id="UP000188320"/>
    </source>
</evidence>
<feature type="transmembrane region" description="Helical" evidence="10">
    <location>
        <begin position="231"/>
        <end position="257"/>
    </location>
</feature>
<dbReference type="GO" id="GO:0032979">
    <property type="term" value="P:protein insertion into mitochondrial inner membrane from matrix"/>
    <property type="evidence" value="ECO:0007669"/>
    <property type="project" value="TreeGrafter"/>
</dbReference>
<proteinExistence type="inferred from homology"/>
<keyword evidence="3 9" id="KW-0812">Transmembrane</keyword>
<reference evidence="12" key="1">
    <citation type="submission" date="2017-01" db="EMBL/GenBank/DDBJ databases">
        <authorList>
            <person name="Mah S.A."/>
            <person name="Swanson W.J."/>
            <person name="Moy G.W."/>
            <person name="Vacquier V.D."/>
        </authorList>
    </citation>
    <scope>NUCLEOTIDE SEQUENCE [LARGE SCALE GENOMIC DNA]</scope>
    <source>
        <strain evidence="12">COL-18-3</strain>
    </source>
</reference>
<evidence type="ECO:0000313" key="12">
    <source>
        <dbReference type="EMBL" id="OMH81954.1"/>
    </source>
</evidence>
<dbReference type="GO" id="GO:0005743">
    <property type="term" value="C:mitochondrial inner membrane"/>
    <property type="evidence" value="ECO:0007669"/>
    <property type="project" value="UniProtKB-SubCell"/>
</dbReference>
<feature type="transmembrane region" description="Helical" evidence="10">
    <location>
        <begin position="153"/>
        <end position="173"/>
    </location>
</feature>
<dbReference type="PANTHER" id="PTHR12428">
    <property type="entry name" value="OXA1"/>
    <property type="match status" value="1"/>
</dbReference>
<sequence length="389" mass="42436">MNTGFSLASTRLLVNRQKLGMFSGIGASRMHMSSTTTTSTATTASIPEAQVAESVAAANINATIGTDALVESNVVSQAAETVSNEGVAAATSAADVLETTSTVLVESTEVVNSATTALVMQIGDLKAVGLCSSYTPVGWVQTFLEATHVYTGMPWWGTILAATVVVRMALYPISGIMQKKVIKMQNIQPEMQKIKTVMDRAKNDGNILEYRTQAYQLQHLLKKEGVGPFSALGLALLQFPVMVSFFLALRGMAYLPVEHLKTGGLWWFTDLTAADPYYILPVLASATMIGSLEITRRYQNSVEQPPAMIWGIRFVGAFTAIATIKFPPAIFIYWIASNILSVLQSYSYSLPFVRRLFKIPELKKAKMAIVPKNKFVKTVESLQKNLKKQ</sequence>
<comment type="subcellular location">
    <subcellularLocation>
        <location evidence="9">Membrane</location>
        <topology evidence="9">Multi-pass membrane protein</topology>
    </subcellularLocation>
    <subcellularLocation>
        <location evidence="1">Mitochondrion inner membrane</location>
        <topology evidence="1">Multi-pass membrane protein</topology>
    </subcellularLocation>
</comment>
<dbReference type="Pfam" id="PF02096">
    <property type="entry name" value="60KD_IMP"/>
    <property type="match status" value="1"/>
</dbReference>
<dbReference type="OrthoDB" id="2148490at2759"/>
<dbReference type="Proteomes" id="UP000188320">
    <property type="component" value="Unassembled WGS sequence"/>
</dbReference>
<dbReference type="InterPro" id="IPR028055">
    <property type="entry name" value="YidC/Oxa/ALB_C"/>
</dbReference>
<evidence type="ECO:0000256" key="10">
    <source>
        <dbReference type="SAM" id="Phobius"/>
    </source>
</evidence>
<evidence type="ECO:0000256" key="5">
    <source>
        <dbReference type="ARBA" id="ARBA00022946"/>
    </source>
</evidence>
<keyword evidence="4" id="KW-0999">Mitochondrion inner membrane</keyword>
<evidence type="ECO:0000256" key="8">
    <source>
        <dbReference type="ARBA" id="ARBA00023136"/>
    </source>
</evidence>
<evidence type="ECO:0000256" key="6">
    <source>
        <dbReference type="ARBA" id="ARBA00022989"/>
    </source>
</evidence>
<dbReference type="AlphaFoldDB" id="A0A1R1PLW6"/>
<organism evidence="12 14">
    <name type="scientific">Zancudomyces culisetae</name>
    <name type="common">Gut fungus</name>
    <name type="synonym">Smittium culisetae</name>
    <dbReference type="NCBI Taxonomy" id="1213189"/>
    <lineage>
        <taxon>Eukaryota</taxon>
        <taxon>Fungi</taxon>
        <taxon>Fungi incertae sedis</taxon>
        <taxon>Zoopagomycota</taxon>
        <taxon>Kickxellomycotina</taxon>
        <taxon>Harpellomycetes</taxon>
        <taxon>Harpellales</taxon>
        <taxon>Legeriomycetaceae</taxon>
        <taxon>Zancudomyces</taxon>
    </lineage>
</organism>
<keyword evidence="6 10" id="KW-1133">Transmembrane helix</keyword>
<keyword evidence="7" id="KW-0496">Mitochondrion</keyword>
<feature type="domain" description="Membrane insertase YidC/Oxa/ALB C-terminal" evidence="11">
    <location>
        <begin position="155"/>
        <end position="346"/>
    </location>
</feature>
<feature type="transmembrane region" description="Helical" evidence="10">
    <location>
        <begin position="277"/>
        <end position="295"/>
    </location>
</feature>
<dbReference type="CDD" id="cd20069">
    <property type="entry name" value="5TM_Oxa1-like"/>
    <property type="match status" value="1"/>
</dbReference>
<dbReference type="PANTHER" id="PTHR12428:SF66">
    <property type="entry name" value="MITOCHONDRIAL INNER MEMBRANE PROTEIN OXA1L"/>
    <property type="match status" value="1"/>
</dbReference>
<evidence type="ECO:0000259" key="11">
    <source>
        <dbReference type="Pfam" id="PF02096"/>
    </source>
</evidence>
<evidence type="ECO:0000256" key="9">
    <source>
        <dbReference type="RuleBase" id="RU003945"/>
    </source>
</evidence>
<keyword evidence="5" id="KW-0809">Transit peptide</keyword>
<comment type="similarity">
    <text evidence="2 9">Belongs to the OXA1/ALB3/YidC family.</text>
</comment>
<name>A0A1R1PLW6_ZANCU</name>
<accession>A0A1R1PLW6</accession>
<dbReference type="EMBL" id="LSSK01000774">
    <property type="protein sequence ID" value="OMH81954.1"/>
    <property type="molecule type" value="Genomic_DNA"/>
</dbReference>
<dbReference type="EMBL" id="LSSK01000111">
    <property type="protein sequence ID" value="OMH85090.1"/>
    <property type="molecule type" value="Genomic_DNA"/>
</dbReference>
<evidence type="ECO:0000256" key="7">
    <source>
        <dbReference type="ARBA" id="ARBA00023128"/>
    </source>
</evidence>
<evidence type="ECO:0000256" key="3">
    <source>
        <dbReference type="ARBA" id="ARBA00022692"/>
    </source>
</evidence>
<gene>
    <name evidence="13" type="ORF">AX774_g1357</name>
    <name evidence="12" type="ORF">AX774_g4585</name>
</gene>
<evidence type="ECO:0000256" key="4">
    <source>
        <dbReference type="ARBA" id="ARBA00022792"/>
    </source>
</evidence>
<dbReference type="GO" id="GO:0032977">
    <property type="term" value="F:membrane insertase activity"/>
    <property type="evidence" value="ECO:0007669"/>
    <property type="project" value="InterPro"/>
</dbReference>
<protein>
    <submittedName>
        <fullName evidence="12">Mitochondrial inner membrane protein OXA1L</fullName>
    </submittedName>
</protein>
<evidence type="ECO:0000256" key="1">
    <source>
        <dbReference type="ARBA" id="ARBA00004448"/>
    </source>
</evidence>
<dbReference type="InterPro" id="IPR001708">
    <property type="entry name" value="YidC/ALB3/OXA1/COX18"/>
</dbReference>
<evidence type="ECO:0000313" key="13">
    <source>
        <dbReference type="EMBL" id="OMH85090.1"/>
    </source>
</evidence>
<keyword evidence="8 10" id="KW-0472">Membrane</keyword>
<comment type="caution">
    <text evidence="12">The sequence shown here is derived from an EMBL/GenBank/DDBJ whole genome shotgun (WGS) entry which is preliminary data.</text>
</comment>
<dbReference type="NCBIfam" id="TIGR03592">
    <property type="entry name" value="yidC_oxa1_cterm"/>
    <property type="match status" value="1"/>
</dbReference>
<reference evidence="14" key="2">
    <citation type="submission" date="2017-01" db="EMBL/GenBank/DDBJ databases">
        <authorList>
            <person name="Wang Y."/>
            <person name="White M."/>
            <person name="Kvist S."/>
            <person name="Moncalvo J.-M."/>
        </authorList>
    </citation>
    <scope>NUCLEOTIDE SEQUENCE [LARGE SCALE GENOMIC DNA]</scope>
    <source>
        <strain evidence="14">COL-18-3</strain>
    </source>
</reference>
<evidence type="ECO:0000256" key="2">
    <source>
        <dbReference type="ARBA" id="ARBA00009877"/>
    </source>
</evidence>